<dbReference type="OrthoDB" id="2041998at2"/>
<dbReference type="RefSeq" id="WP_145232253.1">
    <property type="nucleotide sequence ID" value="NZ_CP036343.1"/>
</dbReference>
<protein>
    <submittedName>
        <fullName evidence="1">Uncharacterized protein</fullName>
    </submittedName>
</protein>
<sequence length="250" mass="28708">MFGWFRSKPVCPVSAEEKAWIENRFSWLIGEFGMQRLTKGTLILPTTDFFPEEYHRTADEIQKIMDLVAEYMNVSPSILRLNFYEDFRPEIEGMWTAGSVGMYSESARKFDIWLEIHSLENPLTVIATLAHEIGHVLLLGQRRISHIEEDHEPLTDLLTVYLGLGLFSANAVMQEHYWNDGPLSGWSMGRQGYLSMEMFGYAFALFGIARGEIAPKWLSQLRLDVRSACKQGMRYITETGDCSCEFVTPR</sequence>
<dbReference type="KEGG" id="gax:Pan161_60430"/>
<dbReference type="Proteomes" id="UP000316855">
    <property type="component" value="Chromosome"/>
</dbReference>
<gene>
    <name evidence="1" type="ORF">Pan161_60430</name>
</gene>
<name>A0A517VMV1_9PLAN</name>
<keyword evidence="2" id="KW-1185">Reference proteome</keyword>
<evidence type="ECO:0000313" key="2">
    <source>
        <dbReference type="Proteomes" id="UP000316855"/>
    </source>
</evidence>
<dbReference type="AlphaFoldDB" id="A0A517VMV1"/>
<evidence type="ECO:0000313" key="1">
    <source>
        <dbReference type="EMBL" id="QDT94347.1"/>
    </source>
</evidence>
<dbReference type="EMBL" id="CP036343">
    <property type="protein sequence ID" value="QDT94347.1"/>
    <property type="molecule type" value="Genomic_DNA"/>
</dbReference>
<proteinExistence type="predicted"/>
<accession>A0A517VMV1</accession>
<reference evidence="1 2" key="1">
    <citation type="submission" date="2019-02" db="EMBL/GenBank/DDBJ databases">
        <title>Deep-cultivation of Planctomycetes and their phenomic and genomic characterization uncovers novel biology.</title>
        <authorList>
            <person name="Wiegand S."/>
            <person name="Jogler M."/>
            <person name="Boedeker C."/>
            <person name="Pinto D."/>
            <person name="Vollmers J."/>
            <person name="Rivas-Marin E."/>
            <person name="Kohn T."/>
            <person name="Peeters S.H."/>
            <person name="Heuer A."/>
            <person name="Rast P."/>
            <person name="Oberbeckmann S."/>
            <person name="Bunk B."/>
            <person name="Jeske O."/>
            <person name="Meyerdierks A."/>
            <person name="Storesund J.E."/>
            <person name="Kallscheuer N."/>
            <person name="Luecker S."/>
            <person name="Lage O.M."/>
            <person name="Pohl T."/>
            <person name="Merkel B.J."/>
            <person name="Hornburger P."/>
            <person name="Mueller R.-W."/>
            <person name="Bruemmer F."/>
            <person name="Labrenz M."/>
            <person name="Spormann A.M."/>
            <person name="Op den Camp H."/>
            <person name="Overmann J."/>
            <person name="Amann R."/>
            <person name="Jetten M.S.M."/>
            <person name="Mascher T."/>
            <person name="Medema M.H."/>
            <person name="Devos D.P."/>
            <person name="Kaster A.-K."/>
            <person name="Ovreas L."/>
            <person name="Rohde M."/>
            <person name="Galperin M.Y."/>
            <person name="Jogler C."/>
        </authorList>
    </citation>
    <scope>NUCLEOTIDE SEQUENCE [LARGE SCALE GENOMIC DNA]</scope>
    <source>
        <strain evidence="1 2">Pan161</strain>
    </source>
</reference>
<organism evidence="1 2">
    <name type="scientific">Gimesia algae</name>
    <dbReference type="NCBI Taxonomy" id="2527971"/>
    <lineage>
        <taxon>Bacteria</taxon>
        <taxon>Pseudomonadati</taxon>
        <taxon>Planctomycetota</taxon>
        <taxon>Planctomycetia</taxon>
        <taxon>Planctomycetales</taxon>
        <taxon>Planctomycetaceae</taxon>
        <taxon>Gimesia</taxon>
    </lineage>
</organism>